<sequence>MTQAAAATAGLVAPTVAWPVQISREQALSWVDRKLSGARDIRAELYHSPMLGVVFESRRGVEPVERVHVIVDLVGGRAYAAEPWNRVAFEPLGTAGQSATIAAPARTLTDEQGEAAARRLVQSILLRTRRLGGPGRVQRVGPLLCFGKPNWWITGSNRGRQMEIIMDAVTGKHYALSA</sequence>
<evidence type="ECO:0000313" key="2">
    <source>
        <dbReference type="Proteomes" id="UP001501586"/>
    </source>
</evidence>
<organism evidence="1 2">
    <name type="scientific">Brevibacterium daeguense</name>
    <dbReference type="NCBI Taxonomy" id="909936"/>
    <lineage>
        <taxon>Bacteria</taxon>
        <taxon>Bacillati</taxon>
        <taxon>Actinomycetota</taxon>
        <taxon>Actinomycetes</taxon>
        <taxon>Micrococcales</taxon>
        <taxon>Brevibacteriaceae</taxon>
        <taxon>Brevibacterium</taxon>
    </lineage>
</organism>
<proteinExistence type="predicted"/>
<comment type="caution">
    <text evidence="1">The sequence shown here is derived from an EMBL/GenBank/DDBJ whole genome shotgun (WGS) entry which is preliminary data.</text>
</comment>
<evidence type="ECO:0000313" key="1">
    <source>
        <dbReference type="EMBL" id="GAA4283653.1"/>
    </source>
</evidence>
<dbReference type="RefSeq" id="WP_236863732.1">
    <property type="nucleotide sequence ID" value="NZ_BAABAZ010000004.1"/>
</dbReference>
<reference evidence="2" key="1">
    <citation type="journal article" date="2019" name="Int. J. Syst. Evol. Microbiol.">
        <title>The Global Catalogue of Microorganisms (GCM) 10K type strain sequencing project: providing services to taxonomists for standard genome sequencing and annotation.</title>
        <authorList>
            <consortium name="The Broad Institute Genomics Platform"/>
            <consortium name="The Broad Institute Genome Sequencing Center for Infectious Disease"/>
            <person name="Wu L."/>
            <person name="Ma J."/>
        </authorList>
    </citation>
    <scope>NUCLEOTIDE SEQUENCE [LARGE SCALE GENOMIC DNA]</scope>
    <source>
        <strain evidence="2">JCM 17458</strain>
    </source>
</reference>
<dbReference type="Proteomes" id="UP001501586">
    <property type="component" value="Unassembled WGS sequence"/>
</dbReference>
<protein>
    <recommendedName>
        <fullName evidence="3">PepSY domain-containing protein</fullName>
    </recommendedName>
</protein>
<keyword evidence="2" id="KW-1185">Reference proteome</keyword>
<evidence type="ECO:0008006" key="3">
    <source>
        <dbReference type="Google" id="ProtNLM"/>
    </source>
</evidence>
<accession>A0ABP8EI74</accession>
<gene>
    <name evidence="1" type="ORF">GCM10022261_11840</name>
</gene>
<dbReference type="EMBL" id="BAABAZ010000004">
    <property type="protein sequence ID" value="GAA4283653.1"/>
    <property type="molecule type" value="Genomic_DNA"/>
</dbReference>
<name>A0ABP8EI74_9MICO</name>